<dbReference type="PROSITE" id="PS51819">
    <property type="entry name" value="VOC"/>
    <property type="match status" value="2"/>
</dbReference>
<organism evidence="3 4">
    <name type="scientific">Hyunsoonleella jejuensis</name>
    <dbReference type="NCBI Taxonomy" id="419940"/>
    <lineage>
        <taxon>Bacteria</taxon>
        <taxon>Pseudomonadati</taxon>
        <taxon>Bacteroidota</taxon>
        <taxon>Flavobacteriia</taxon>
        <taxon>Flavobacteriales</taxon>
        <taxon>Flavobacteriaceae</taxon>
    </lineage>
</organism>
<feature type="domain" description="VOC" evidence="2">
    <location>
        <begin position="28"/>
        <end position="141"/>
    </location>
</feature>
<keyword evidence="3" id="KW-0560">Oxidoreductase</keyword>
<dbReference type="CDD" id="cd06587">
    <property type="entry name" value="VOC"/>
    <property type="match status" value="1"/>
</dbReference>
<evidence type="ECO:0000256" key="1">
    <source>
        <dbReference type="ARBA" id="ARBA00022723"/>
    </source>
</evidence>
<dbReference type="Proteomes" id="UP000198999">
    <property type="component" value="Unassembled WGS sequence"/>
</dbReference>
<dbReference type="STRING" id="419940.SAMN05421824_2444"/>
<dbReference type="EMBL" id="FOFN01000003">
    <property type="protein sequence ID" value="SEQ83709.1"/>
    <property type="molecule type" value="Genomic_DNA"/>
</dbReference>
<sequence length="295" mass="33680">MKKVVVLILILSCLSMGKKAEKALPILGIAHVAFQVSSLEQSRAFYTAFYGFEFAFAAYENRESWYLKINDDQFLKLISKPEGTDDNRLEEVAFQVSDIETTIEMLRERGLDPTPMEKRSDGTMASILVDPNGHNLIFVEYTSGSKQALARGKHLGSRRVSDRLLHVGITIADEEVANALYRDALGFREIWRGSREDGGIDAWVNMQTPGDRGDYIEYILINDMKLNRKQMGTMHHMCLLTDDIRKAHRDMLFNALPDLERYEPLIARNNRWVCNVHDLDGTRCELMESKEAVTK</sequence>
<dbReference type="GO" id="GO:0051213">
    <property type="term" value="F:dioxygenase activity"/>
    <property type="evidence" value="ECO:0007669"/>
    <property type="project" value="UniProtKB-KW"/>
</dbReference>
<dbReference type="GO" id="GO:0046491">
    <property type="term" value="P:L-methylmalonyl-CoA metabolic process"/>
    <property type="evidence" value="ECO:0007669"/>
    <property type="project" value="TreeGrafter"/>
</dbReference>
<evidence type="ECO:0000313" key="3">
    <source>
        <dbReference type="EMBL" id="SEQ83709.1"/>
    </source>
</evidence>
<dbReference type="Gene3D" id="3.10.180.10">
    <property type="entry name" value="2,3-Dihydroxybiphenyl 1,2-Dioxygenase, domain 1"/>
    <property type="match status" value="2"/>
</dbReference>
<dbReference type="PANTHER" id="PTHR43048:SF4">
    <property type="entry name" value="RING-CLEAVING DIOXYGENASE-RELATED"/>
    <property type="match status" value="1"/>
</dbReference>
<proteinExistence type="predicted"/>
<evidence type="ECO:0000259" key="2">
    <source>
        <dbReference type="PROSITE" id="PS51819"/>
    </source>
</evidence>
<protein>
    <submittedName>
        <fullName evidence="3">Catechol 2,3-dioxygenase</fullName>
    </submittedName>
</protein>
<dbReference type="RefSeq" id="WP_092579920.1">
    <property type="nucleotide sequence ID" value="NZ_FOFN01000003.1"/>
</dbReference>
<dbReference type="Pfam" id="PF00903">
    <property type="entry name" value="Glyoxalase"/>
    <property type="match status" value="2"/>
</dbReference>
<dbReference type="AlphaFoldDB" id="A0A1H9JAF6"/>
<dbReference type="InterPro" id="IPR051785">
    <property type="entry name" value="MMCE/EMCE_epimerase"/>
</dbReference>
<dbReference type="GO" id="GO:0046872">
    <property type="term" value="F:metal ion binding"/>
    <property type="evidence" value="ECO:0007669"/>
    <property type="project" value="UniProtKB-KW"/>
</dbReference>
<dbReference type="OrthoDB" id="375220at2"/>
<name>A0A1H9JAF6_9FLAO</name>
<dbReference type="InterPro" id="IPR029068">
    <property type="entry name" value="Glyas_Bleomycin-R_OHBP_Dase"/>
</dbReference>
<dbReference type="GO" id="GO:0004493">
    <property type="term" value="F:methylmalonyl-CoA epimerase activity"/>
    <property type="evidence" value="ECO:0007669"/>
    <property type="project" value="TreeGrafter"/>
</dbReference>
<keyword evidence="1" id="KW-0479">Metal-binding</keyword>
<keyword evidence="4" id="KW-1185">Reference proteome</keyword>
<feature type="domain" description="VOC" evidence="2">
    <location>
        <begin position="163"/>
        <end position="289"/>
    </location>
</feature>
<accession>A0A1H9JAF6</accession>
<dbReference type="InterPro" id="IPR037523">
    <property type="entry name" value="VOC_core"/>
</dbReference>
<evidence type="ECO:0000313" key="4">
    <source>
        <dbReference type="Proteomes" id="UP000198999"/>
    </source>
</evidence>
<reference evidence="3 4" key="1">
    <citation type="submission" date="2016-10" db="EMBL/GenBank/DDBJ databases">
        <authorList>
            <person name="de Groot N.N."/>
        </authorList>
    </citation>
    <scope>NUCLEOTIDE SEQUENCE [LARGE SCALE GENOMIC DNA]</scope>
    <source>
        <strain evidence="3 4">DSM 21035</strain>
    </source>
</reference>
<dbReference type="SUPFAM" id="SSF54593">
    <property type="entry name" value="Glyoxalase/Bleomycin resistance protein/Dihydroxybiphenyl dioxygenase"/>
    <property type="match status" value="2"/>
</dbReference>
<dbReference type="InterPro" id="IPR004360">
    <property type="entry name" value="Glyas_Fos-R_dOase_dom"/>
</dbReference>
<gene>
    <name evidence="3" type="ORF">SAMN05421824_2444</name>
</gene>
<dbReference type="PANTHER" id="PTHR43048">
    <property type="entry name" value="METHYLMALONYL-COA EPIMERASE"/>
    <property type="match status" value="1"/>
</dbReference>
<keyword evidence="3" id="KW-0223">Dioxygenase</keyword>